<feature type="domain" description="HTTM-like" evidence="6">
    <location>
        <begin position="2"/>
        <end position="283"/>
    </location>
</feature>
<dbReference type="SMART" id="SM00752">
    <property type="entry name" value="HTTM"/>
    <property type="match status" value="1"/>
</dbReference>
<dbReference type="EMBL" id="FXTN01000004">
    <property type="protein sequence ID" value="SMO61960.1"/>
    <property type="molecule type" value="Genomic_DNA"/>
</dbReference>
<evidence type="ECO:0000256" key="2">
    <source>
        <dbReference type="ARBA" id="ARBA00022692"/>
    </source>
</evidence>
<reference evidence="7 8" key="1">
    <citation type="submission" date="2017-05" db="EMBL/GenBank/DDBJ databases">
        <authorList>
            <person name="Varghese N."/>
            <person name="Submissions S."/>
        </authorList>
    </citation>
    <scope>NUCLEOTIDE SEQUENCE [LARGE SCALE GENOMIC DNA]</scope>
    <source>
        <strain evidence="7 8">DSM 19036</strain>
    </source>
</reference>
<accession>A0A521CTJ4</accession>
<feature type="transmembrane region" description="Helical" evidence="5">
    <location>
        <begin position="112"/>
        <end position="133"/>
    </location>
</feature>
<dbReference type="AlphaFoldDB" id="A0A521CTJ4"/>
<dbReference type="InterPro" id="IPR011020">
    <property type="entry name" value="HTTM-like"/>
</dbReference>
<keyword evidence="2 5" id="KW-0812">Transmembrane</keyword>
<feature type="transmembrane region" description="Helical" evidence="5">
    <location>
        <begin position="154"/>
        <end position="175"/>
    </location>
</feature>
<proteinExistence type="predicted"/>
<evidence type="ECO:0000259" key="6">
    <source>
        <dbReference type="SMART" id="SM00752"/>
    </source>
</evidence>
<feature type="transmembrane region" description="Helical" evidence="5">
    <location>
        <begin position="267"/>
        <end position="284"/>
    </location>
</feature>
<feature type="transmembrane region" description="Helical" evidence="5">
    <location>
        <begin position="12"/>
        <end position="29"/>
    </location>
</feature>
<evidence type="ECO:0000256" key="1">
    <source>
        <dbReference type="ARBA" id="ARBA00004127"/>
    </source>
</evidence>
<keyword evidence="3 5" id="KW-1133">Transmembrane helix</keyword>
<dbReference type="PANTHER" id="PTHR39535">
    <property type="entry name" value="SPORULATION-DELAYING PROTEIN SDPB"/>
    <property type="match status" value="1"/>
</dbReference>
<dbReference type="InterPro" id="IPR052964">
    <property type="entry name" value="Sporulation_signal_mat"/>
</dbReference>
<protein>
    <submittedName>
        <fullName evidence="7">Vitamin K-dependent gamma-carboxylase</fullName>
    </submittedName>
</protein>
<feature type="transmembrane region" description="Helical" evidence="5">
    <location>
        <begin position="216"/>
        <end position="238"/>
    </location>
</feature>
<feature type="transmembrane region" description="Helical" evidence="5">
    <location>
        <begin position="72"/>
        <end position="92"/>
    </location>
</feature>
<evidence type="ECO:0000313" key="7">
    <source>
        <dbReference type="EMBL" id="SMO61960.1"/>
    </source>
</evidence>
<evidence type="ECO:0000256" key="4">
    <source>
        <dbReference type="ARBA" id="ARBA00023136"/>
    </source>
</evidence>
<organism evidence="7 8">
    <name type="scientific">Pedobacter westerhofensis</name>
    <dbReference type="NCBI Taxonomy" id="425512"/>
    <lineage>
        <taxon>Bacteria</taxon>
        <taxon>Pseudomonadati</taxon>
        <taxon>Bacteroidota</taxon>
        <taxon>Sphingobacteriia</taxon>
        <taxon>Sphingobacteriales</taxon>
        <taxon>Sphingobacteriaceae</taxon>
        <taxon>Pedobacter</taxon>
    </lineage>
</organism>
<keyword evidence="4 5" id="KW-0472">Membrane</keyword>
<evidence type="ECO:0000256" key="5">
    <source>
        <dbReference type="SAM" id="Phobius"/>
    </source>
</evidence>
<evidence type="ECO:0000256" key="3">
    <source>
        <dbReference type="ARBA" id="ARBA00022989"/>
    </source>
</evidence>
<feature type="transmembrane region" description="Helical" evidence="5">
    <location>
        <begin position="245"/>
        <end position="261"/>
    </location>
</feature>
<evidence type="ECO:0000313" key="8">
    <source>
        <dbReference type="Proteomes" id="UP000320300"/>
    </source>
</evidence>
<gene>
    <name evidence="7" type="ORF">SAMN06265348_104147</name>
</gene>
<sequence>MFKLKEGYQLAVLRIGVAIAILTKVFVEFSELDLMYSRNGIVQDVLSRPLEVSYVLSLHGLSDFLHIQDQHVFLNSIYIVLAVAALLLLVGFQTKLNVFICLLTHIMVFNSYNLIAFGFDGFLFSLLFYCLIFPTHKVYTIDQLMDKKHRPLDAAQLSLFLGVVQVHLCIVYFTAGYSKLGGQEWMNGTAIWKAINQPQFYTAFTPLIKSLACYPVISYALTWGTLLAETAFPFLIWIKWAKVRAVILISIVMMHIFIAVVMGLQLFAWIMIVFDLSAFAGILFKAETVKKVKPEQDPDPLSYQLINTPAIRQSV</sequence>
<dbReference type="Proteomes" id="UP000320300">
    <property type="component" value="Unassembled WGS sequence"/>
</dbReference>
<dbReference type="RefSeq" id="WP_185960431.1">
    <property type="nucleotide sequence ID" value="NZ_CBCSJO010000001.1"/>
</dbReference>
<keyword evidence="8" id="KW-1185">Reference proteome</keyword>
<dbReference type="PANTHER" id="PTHR39535:SF2">
    <property type="entry name" value="HTTM DOMAIN-CONTAINING PROTEIN"/>
    <property type="match status" value="1"/>
</dbReference>
<dbReference type="GO" id="GO:0012505">
    <property type="term" value="C:endomembrane system"/>
    <property type="evidence" value="ECO:0007669"/>
    <property type="project" value="UniProtKB-SubCell"/>
</dbReference>
<name>A0A521CTJ4_9SPHI</name>
<comment type="subcellular location">
    <subcellularLocation>
        <location evidence="1">Endomembrane system</location>
        <topology evidence="1">Multi-pass membrane protein</topology>
    </subcellularLocation>
</comment>